<sequence>MDNDWLLTTNVTERVPVLKPADDAQRRLIRLGPTALSNPELLSLLLRGEKSMERAGALAESGLRALMHESPEALLEHHRLDAREVARVLAAGELARRLHLAPEERPRLQSPAAIHEWARRMLVGLRREEVHVLCLNSRSFLLRHVRVSEGAADQCYVDPREVLAPAVACRASSLVLLHNHPSGDPEPSVLDVTLTRQLKEGARLLCMRLVDHLVISERGYVSMLQRGLLTNDGTSYVPGLQAP</sequence>
<evidence type="ECO:0000259" key="7">
    <source>
        <dbReference type="PROSITE" id="PS50249"/>
    </source>
</evidence>
<dbReference type="InterPro" id="IPR037518">
    <property type="entry name" value="MPN"/>
</dbReference>
<dbReference type="Proteomes" id="UP000249061">
    <property type="component" value="Unassembled WGS sequence"/>
</dbReference>
<evidence type="ECO:0000256" key="1">
    <source>
        <dbReference type="ARBA" id="ARBA00022670"/>
    </source>
</evidence>
<keyword evidence="4" id="KW-0862">Zinc</keyword>
<accession>A0A2W5SS49</accession>
<reference evidence="8 9" key="1">
    <citation type="submission" date="2017-08" db="EMBL/GenBank/DDBJ databases">
        <title>Infants hospitalized years apart are colonized by the same room-sourced microbial strains.</title>
        <authorList>
            <person name="Brooks B."/>
            <person name="Olm M.R."/>
            <person name="Firek B.A."/>
            <person name="Baker R."/>
            <person name="Thomas B.C."/>
            <person name="Morowitz M.J."/>
            <person name="Banfield J.F."/>
        </authorList>
    </citation>
    <scope>NUCLEOTIDE SEQUENCE [LARGE SCALE GENOMIC DNA]</scope>
    <source>
        <strain evidence="8">S2_003_000_R2_14</strain>
    </source>
</reference>
<evidence type="ECO:0000256" key="2">
    <source>
        <dbReference type="ARBA" id="ARBA00022723"/>
    </source>
</evidence>
<evidence type="ECO:0000256" key="3">
    <source>
        <dbReference type="ARBA" id="ARBA00022801"/>
    </source>
</evidence>
<dbReference type="GO" id="GO:0006508">
    <property type="term" value="P:proteolysis"/>
    <property type="evidence" value="ECO:0007669"/>
    <property type="project" value="UniProtKB-KW"/>
</dbReference>
<organism evidence="8 9">
    <name type="scientific">Archangium gephyra</name>
    <dbReference type="NCBI Taxonomy" id="48"/>
    <lineage>
        <taxon>Bacteria</taxon>
        <taxon>Pseudomonadati</taxon>
        <taxon>Myxococcota</taxon>
        <taxon>Myxococcia</taxon>
        <taxon>Myxococcales</taxon>
        <taxon>Cystobacterineae</taxon>
        <taxon>Archangiaceae</taxon>
        <taxon>Archangium</taxon>
    </lineage>
</organism>
<keyword evidence="5" id="KW-0482">Metalloprotease</keyword>
<dbReference type="PANTHER" id="PTHR30471">
    <property type="entry name" value="DNA REPAIR PROTEIN RADC"/>
    <property type="match status" value="1"/>
</dbReference>
<dbReference type="CDD" id="cd08071">
    <property type="entry name" value="MPN_DUF2466"/>
    <property type="match status" value="1"/>
</dbReference>
<keyword evidence="1" id="KW-0645">Protease</keyword>
<comment type="caution">
    <text evidence="8">The sequence shown here is derived from an EMBL/GenBank/DDBJ whole genome shotgun (WGS) entry which is preliminary data.</text>
</comment>
<keyword evidence="3" id="KW-0378">Hydrolase</keyword>
<dbReference type="GO" id="GO:0046872">
    <property type="term" value="F:metal ion binding"/>
    <property type="evidence" value="ECO:0007669"/>
    <property type="project" value="UniProtKB-KW"/>
</dbReference>
<dbReference type="InterPro" id="IPR020891">
    <property type="entry name" value="UPF0758_CS"/>
</dbReference>
<evidence type="ECO:0000313" key="8">
    <source>
        <dbReference type="EMBL" id="PZR05570.1"/>
    </source>
</evidence>
<evidence type="ECO:0000256" key="4">
    <source>
        <dbReference type="ARBA" id="ARBA00022833"/>
    </source>
</evidence>
<dbReference type="Pfam" id="PF04002">
    <property type="entry name" value="RadC"/>
    <property type="match status" value="1"/>
</dbReference>
<dbReference type="PROSITE" id="PS50249">
    <property type="entry name" value="MPN"/>
    <property type="match status" value="1"/>
</dbReference>
<feature type="domain" description="MPN" evidence="7">
    <location>
        <begin position="107"/>
        <end position="229"/>
    </location>
</feature>
<dbReference type="PANTHER" id="PTHR30471:SF3">
    <property type="entry name" value="UPF0758 PROTEIN YEES-RELATED"/>
    <property type="match status" value="1"/>
</dbReference>
<dbReference type="AlphaFoldDB" id="A0A2W5SS49"/>
<name>A0A2W5SS49_9BACT</name>
<comment type="similarity">
    <text evidence="6">Belongs to the UPF0758 family.</text>
</comment>
<dbReference type="InterPro" id="IPR025657">
    <property type="entry name" value="RadC_JAB"/>
</dbReference>
<gene>
    <name evidence="8" type="ORF">DI536_32165</name>
</gene>
<evidence type="ECO:0000256" key="6">
    <source>
        <dbReference type="RuleBase" id="RU003797"/>
    </source>
</evidence>
<proteinExistence type="inferred from homology"/>
<dbReference type="Gene3D" id="3.40.140.10">
    <property type="entry name" value="Cytidine Deaminase, domain 2"/>
    <property type="match status" value="1"/>
</dbReference>
<dbReference type="GO" id="GO:0008237">
    <property type="term" value="F:metallopeptidase activity"/>
    <property type="evidence" value="ECO:0007669"/>
    <property type="project" value="UniProtKB-KW"/>
</dbReference>
<dbReference type="InterPro" id="IPR001405">
    <property type="entry name" value="UPF0758"/>
</dbReference>
<dbReference type="PROSITE" id="PS01302">
    <property type="entry name" value="UPF0758"/>
    <property type="match status" value="1"/>
</dbReference>
<dbReference type="EMBL" id="QFQP01000044">
    <property type="protein sequence ID" value="PZR05570.1"/>
    <property type="molecule type" value="Genomic_DNA"/>
</dbReference>
<protein>
    <recommendedName>
        <fullName evidence="7">MPN domain-containing protein</fullName>
    </recommendedName>
</protein>
<dbReference type="NCBIfam" id="TIGR00608">
    <property type="entry name" value="radc"/>
    <property type="match status" value="1"/>
</dbReference>
<evidence type="ECO:0000313" key="9">
    <source>
        <dbReference type="Proteomes" id="UP000249061"/>
    </source>
</evidence>
<evidence type="ECO:0000256" key="5">
    <source>
        <dbReference type="ARBA" id="ARBA00023049"/>
    </source>
</evidence>
<keyword evidence="2" id="KW-0479">Metal-binding</keyword>